<dbReference type="GO" id="GO:0016787">
    <property type="term" value="F:hydrolase activity"/>
    <property type="evidence" value="ECO:0007669"/>
    <property type="project" value="UniProtKB-KW"/>
</dbReference>
<dbReference type="RefSeq" id="WP_135982967.1">
    <property type="nucleotide sequence ID" value="NZ_JAASQM010000001.1"/>
</dbReference>
<sequence>METASDGTPVPYEIGTIRVPENRSKPDSRKIGVGVLRVKARVATKAPPIFLLVGGPGLTMLDTIGDKSASARRRLRYWLDYSAGADLVIVEQRGFTPRGDMLRLSYPAMPLDRPTTVADDIAVTMALAKAASAGNPGRDLAGYTIAECADDVDAVRRALGYPRISLLGASFGSQWSFAVMKRHPGTVARALISAVEPLNNGYDMPSQIYAAMQRIAFEAERDKALQPYIPAGGLMAAARAVRDRLAAGPIVVTVRGEDGGTPVAVTLGLGDFQQSLVGHAATASGWPAFVIDLHQGRFDRWAREVIESRKARDTDLISPLIDTATGISAERERQLRADPALDIIGPWNFATYLASAETWPTRDLGDDFRLPARDDTPILFVQGDWDTNTPIENLFGILPYYPKARTIIVHRGQHVGTRQLLLDRPDLWRSAMQFLSDGTMADLPAEAELAPIRFDLPKHASR</sequence>
<organism evidence="1 2">
    <name type="scientific">Sphingomonas naasensis</name>
    <dbReference type="NCBI Taxonomy" id="1344951"/>
    <lineage>
        <taxon>Bacteria</taxon>
        <taxon>Pseudomonadati</taxon>
        <taxon>Pseudomonadota</taxon>
        <taxon>Alphaproteobacteria</taxon>
        <taxon>Sphingomonadales</taxon>
        <taxon>Sphingomonadaceae</taxon>
        <taxon>Sphingomonas</taxon>
    </lineage>
</organism>
<dbReference type="OrthoDB" id="613638at2"/>
<comment type="caution">
    <text evidence="1">The sequence shown here is derived from an EMBL/GenBank/DDBJ whole genome shotgun (WGS) entry which is preliminary data.</text>
</comment>
<dbReference type="Proteomes" id="UP000309848">
    <property type="component" value="Unassembled WGS sequence"/>
</dbReference>
<protein>
    <submittedName>
        <fullName evidence="1">Alpha/beta hydrolase</fullName>
    </submittedName>
</protein>
<keyword evidence="1" id="KW-0378">Hydrolase</keyword>
<evidence type="ECO:0000313" key="2">
    <source>
        <dbReference type="Proteomes" id="UP000309848"/>
    </source>
</evidence>
<name>A0A4S1WUC5_9SPHN</name>
<dbReference type="EMBL" id="SRXU01000001">
    <property type="protein sequence ID" value="TGX46355.1"/>
    <property type="molecule type" value="Genomic_DNA"/>
</dbReference>
<keyword evidence="2" id="KW-1185">Reference proteome</keyword>
<dbReference type="AlphaFoldDB" id="A0A4S1WUC5"/>
<gene>
    <name evidence="1" type="ORF">E5A74_04175</name>
</gene>
<proteinExistence type="predicted"/>
<accession>A0A4S1WUC5</accession>
<dbReference type="InterPro" id="IPR029058">
    <property type="entry name" value="AB_hydrolase_fold"/>
</dbReference>
<reference evidence="1 2" key="1">
    <citation type="submission" date="2019-04" db="EMBL/GenBank/DDBJ databases">
        <title>Sphingomonas psychrotolerans sp. nov., isolated from soil in the Tianshan Mountains, Xinjiang, China.</title>
        <authorList>
            <person name="Luo Y."/>
            <person name="Sheng H."/>
        </authorList>
    </citation>
    <scope>NUCLEOTIDE SEQUENCE [LARGE SCALE GENOMIC DNA]</scope>
    <source>
        <strain evidence="1 2">KIS18-15</strain>
    </source>
</reference>
<dbReference type="Gene3D" id="3.40.50.1820">
    <property type="entry name" value="alpha/beta hydrolase"/>
    <property type="match status" value="2"/>
</dbReference>
<dbReference type="SUPFAM" id="SSF53474">
    <property type="entry name" value="alpha/beta-Hydrolases"/>
    <property type="match status" value="1"/>
</dbReference>
<evidence type="ECO:0000313" key="1">
    <source>
        <dbReference type="EMBL" id="TGX46355.1"/>
    </source>
</evidence>